<evidence type="ECO:0000313" key="8">
    <source>
        <dbReference type="Proteomes" id="UP000235464"/>
    </source>
</evidence>
<evidence type="ECO:0000313" key="7">
    <source>
        <dbReference type="EMBL" id="SOR84466.1"/>
    </source>
</evidence>
<comment type="subcellular location">
    <subcellularLocation>
        <location evidence="1">Cell membrane</location>
        <topology evidence="1">Multi-pass membrane protein</topology>
    </subcellularLocation>
</comment>
<dbReference type="PANTHER" id="PTHR30086">
    <property type="entry name" value="ARGININE EXPORTER PROTEIN ARGO"/>
    <property type="match status" value="1"/>
</dbReference>
<dbReference type="PIRSF" id="PIRSF006324">
    <property type="entry name" value="LeuE"/>
    <property type="match status" value="1"/>
</dbReference>
<keyword evidence="4 6" id="KW-1133">Transmembrane helix</keyword>
<dbReference type="InterPro" id="IPR001123">
    <property type="entry name" value="LeuE-type"/>
</dbReference>
<dbReference type="AlphaFoldDB" id="A0A2N9BM80"/>
<dbReference type="RefSeq" id="WP_010047494.1">
    <property type="nucleotide sequence ID" value="NZ_LT962942.1"/>
</dbReference>
<keyword evidence="3 6" id="KW-0812">Transmembrane</keyword>
<evidence type="ECO:0000256" key="3">
    <source>
        <dbReference type="ARBA" id="ARBA00022692"/>
    </source>
</evidence>
<evidence type="ECO:0000256" key="6">
    <source>
        <dbReference type="SAM" id="Phobius"/>
    </source>
</evidence>
<feature type="transmembrane region" description="Helical" evidence="6">
    <location>
        <begin position="153"/>
        <end position="179"/>
    </location>
</feature>
<keyword evidence="2" id="KW-1003">Cell membrane</keyword>
<evidence type="ECO:0000256" key="5">
    <source>
        <dbReference type="ARBA" id="ARBA00023136"/>
    </source>
</evidence>
<dbReference type="Proteomes" id="UP000235464">
    <property type="component" value="Chromosome I"/>
</dbReference>
<gene>
    <name evidence="7" type="primary">rhtB_4</name>
    <name evidence="7" type="ORF">SCNRRL3882_7911</name>
</gene>
<dbReference type="Pfam" id="PF01810">
    <property type="entry name" value="LysE"/>
    <property type="match status" value="1"/>
</dbReference>
<organism evidence="7 8">
    <name type="scientific">Streptomyces chartreusis NRRL 3882</name>
    <dbReference type="NCBI Taxonomy" id="1079985"/>
    <lineage>
        <taxon>Bacteria</taxon>
        <taxon>Bacillati</taxon>
        <taxon>Actinomycetota</taxon>
        <taxon>Actinomycetes</taxon>
        <taxon>Kitasatosporales</taxon>
        <taxon>Streptomycetaceae</taxon>
        <taxon>Streptomyces</taxon>
    </lineage>
</organism>
<name>A0A2N9BM80_STRCX</name>
<reference evidence="8" key="1">
    <citation type="submission" date="2017-11" db="EMBL/GenBank/DDBJ databases">
        <authorList>
            <person name="Wibberg D."/>
        </authorList>
    </citation>
    <scope>NUCLEOTIDE SEQUENCE [LARGE SCALE GENOMIC DNA]</scope>
</reference>
<evidence type="ECO:0000256" key="2">
    <source>
        <dbReference type="ARBA" id="ARBA00022475"/>
    </source>
</evidence>
<feature type="transmembrane region" description="Helical" evidence="6">
    <location>
        <begin position="72"/>
        <end position="93"/>
    </location>
</feature>
<protein>
    <submittedName>
        <fullName evidence="7">Homoserine/homoserine lactone efflux protein</fullName>
    </submittedName>
</protein>
<sequence length="210" mass="21646">MTDLLSFLGLCLLITITPGLDTAVVIRSVVNGGRNAGLQTAAGCAAGLFVHAVAVALGLAEVLVRSATAFELVKFCGAMLLVILGGRSLWAAWKARGTAADVEAAGEARKSRGSTPFLQGLFSNLGNPKAALFFLASLPQFIPDDRPGAAVPVALMLAGIAVIFQLTGLGLTAVAANRLRRVLKSPRMRRAQDTALGATLVALGVRVALE</sequence>
<dbReference type="EMBL" id="LT963352">
    <property type="protein sequence ID" value="SOR84466.1"/>
    <property type="molecule type" value="Genomic_DNA"/>
</dbReference>
<keyword evidence="8" id="KW-1185">Reference proteome</keyword>
<evidence type="ECO:0000256" key="4">
    <source>
        <dbReference type="ARBA" id="ARBA00022989"/>
    </source>
</evidence>
<evidence type="ECO:0000256" key="1">
    <source>
        <dbReference type="ARBA" id="ARBA00004651"/>
    </source>
</evidence>
<accession>A0A2N9BM80</accession>
<dbReference type="GO" id="GO:0015171">
    <property type="term" value="F:amino acid transmembrane transporter activity"/>
    <property type="evidence" value="ECO:0007669"/>
    <property type="project" value="TreeGrafter"/>
</dbReference>
<feature type="transmembrane region" description="Helical" evidence="6">
    <location>
        <begin position="38"/>
        <end position="60"/>
    </location>
</feature>
<proteinExistence type="predicted"/>
<dbReference type="GO" id="GO:0005886">
    <property type="term" value="C:plasma membrane"/>
    <property type="evidence" value="ECO:0007669"/>
    <property type="project" value="UniProtKB-SubCell"/>
</dbReference>
<dbReference type="PANTHER" id="PTHR30086:SF20">
    <property type="entry name" value="ARGININE EXPORTER PROTEIN ARGO-RELATED"/>
    <property type="match status" value="1"/>
</dbReference>
<dbReference type="OrthoDB" id="5185770at2"/>
<keyword evidence="5 6" id="KW-0472">Membrane</keyword>